<evidence type="ECO:0000256" key="1">
    <source>
        <dbReference type="SAM" id="Phobius"/>
    </source>
</evidence>
<reference evidence="3 4" key="1">
    <citation type="submission" date="2019-04" db="EMBL/GenBank/DDBJ databases">
        <title>Natronospirillum operosus gen. nov., sp. nov., a haloalkaliphilic satellite isolated from decaying biomass of laboratory culture of cyanobacterium Geitlerinema sp. and proposal of Natronospirillaceae fam. nov. and Saccharospirillaceae fam. nov.</title>
        <authorList>
            <person name="Kevbrin V."/>
            <person name="Boltyanskaya Y."/>
            <person name="Koziaeva V."/>
            <person name="Grouzdev D.S."/>
            <person name="Park M."/>
            <person name="Cho J."/>
        </authorList>
    </citation>
    <scope>NUCLEOTIDE SEQUENCE [LARGE SCALE GENOMIC DNA]</scope>
    <source>
        <strain evidence="3 4">G-116</strain>
    </source>
</reference>
<keyword evidence="1" id="KW-0472">Membrane</keyword>
<name>A0A4Z0WIW9_9GAMM</name>
<dbReference type="Gene3D" id="3.30.70.1230">
    <property type="entry name" value="Nucleotide cyclase"/>
    <property type="match status" value="1"/>
</dbReference>
<dbReference type="Proteomes" id="UP000297475">
    <property type="component" value="Unassembled WGS sequence"/>
</dbReference>
<dbReference type="PANTHER" id="PTHR43081">
    <property type="entry name" value="ADENYLATE CYCLASE, TERMINAL-DIFFERENTIATION SPECIFIC-RELATED"/>
    <property type="match status" value="1"/>
</dbReference>
<comment type="caution">
    <text evidence="3">The sequence shown here is derived from an EMBL/GenBank/DDBJ whole genome shotgun (WGS) entry which is preliminary data.</text>
</comment>
<feature type="transmembrane region" description="Helical" evidence="1">
    <location>
        <begin position="442"/>
        <end position="462"/>
    </location>
</feature>
<dbReference type="InterPro" id="IPR029787">
    <property type="entry name" value="Nucleotide_cyclase"/>
</dbReference>
<keyword evidence="4" id="KW-1185">Reference proteome</keyword>
<evidence type="ECO:0000313" key="3">
    <source>
        <dbReference type="EMBL" id="TGG95095.1"/>
    </source>
</evidence>
<organism evidence="3 4">
    <name type="scientific">Natronospirillum operosum</name>
    <dbReference type="NCBI Taxonomy" id="2759953"/>
    <lineage>
        <taxon>Bacteria</taxon>
        <taxon>Pseudomonadati</taxon>
        <taxon>Pseudomonadota</taxon>
        <taxon>Gammaproteobacteria</taxon>
        <taxon>Oceanospirillales</taxon>
        <taxon>Natronospirillaceae</taxon>
        <taxon>Natronospirillum</taxon>
    </lineage>
</organism>
<dbReference type="SMART" id="SM01080">
    <property type="entry name" value="CHASE2"/>
    <property type="match status" value="1"/>
</dbReference>
<evidence type="ECO:0000313" key="4">
    <source>
        <dbReference type="Proteomes" id="UP000297475"/>
    </source>
</evidence>
<dbReference type="RefSeq" id="WP_135480478.1">
    <property type="nucleotide sequence ID" value="NZ_SRMF01000001.1"/>
</dbReference>
<keyword evidence="1" id="KW-0812">Transmembrane</keyword>
<dbReference type="SUPFAM" id="SSF55073">
    <property type="entry name" value="Nucleotide cyclase"/>
    <property type="match status" value="1"/>
</dbReference>
<protein>
    <submittedName>
        <fullName evidence="3">Adenylate/guanylate cyclase domain-containing protein</fullName>
    </submittedName>
</protein>
<feature type="domain" description="Guanylate cyclase" evidence="2">
    <location>
        <begin position="509"/>
        <end position="641"/>
    </location>
</feature>
<sequence length="766" mass="85458">MQASPTTLRRWMRRGLSIARSSWGILLSLAVTVLLAGEEMRRNIPTYDSQVLERLDYLYYDTRMRMLPMPAVADEPPIVIIDIDEQSLAEQGRWPWSRLVMTALNDRLLDAGVYTITYDVVFSEPERNIALEMAELLDDELISGLVAGLQDDVDYDSLFAESLRDAGAVLGYSFYPDDRTAVGSLPSPLAPVQDPGLDDQAQTPLTTVRARGHVGNLPALQEAAESGGLINPVPDLDGVIRRVALLQEYEEHLYTSLALATVYNYFLYAPDEVNFRIAEEGPRRVFRSVDVAAEGGPNRINTDAFSRVLVPYVGGQKTFPYVSATDVIEGRLSEDEQALLDGAIVLVGTSSIGLLDLRATPLDNAYPGVEIHANLVNGLITGNIGHQLHDTHLYTALLMLVLGILFSFWFRRFGPLPLLGMTLGCLVVVAGLNYWAWTVHWANVPVAAVLLLIVFLGAFNMLEGFLRERASRQEVHSMFGQYVPAEHIDRMLQAGDDDFGFQGENRELTVLFSDIRSFTSISEQLSATELKDLLNRYFTPITRLIFERRGTIDKYVGDMVMAFWGAPLENPQHAQDALDAAMDMIDRVNALKPEFRADGLPEITVGIGLNTGHMNVGDMGSEYRKAYTVLGDAVNLGSRLESLTKFYGVDVLISESTRNQCQGYAFRFIDLIVVKGKTEPVRTYQPVCRESEVTPDLRAELEAYEQAWALYRQRDWPAASTAFAALLQNAPPARAKLYSVYLERIEELRTQTLDDDWDGAHRHTTK</sequence>
<dbReference type="PANTHER" id="PTHR43081:SF1">
    <property type="entry name" value="ADENYLATE CYCLASE, TERMINAL-DIFFERENTIATION SPECIFIC"/>
    <property type="match status" value="1"/>
</dbReference>
<feature type="transmembrane region" description="Helical" evidence="1">
    <location>
        <begin position="417"/>
        <end position="436"/>
    </location>
</feature>
<dbReference type="SMART" id="SM00044">
    <property type="entry name" value="CYCc"/>
    <property type="match status" value="1"/>
</dbReference>
<dbReference type="Pfam" id="PF00211">
    <property type="entry name" value="Guanylate_cyc"/>
    <property type="match status" value="1"/>
</dbReference>
<dbReference type="InterPro" id="IPR001054">
    <property type="entry name" value="A/G_cyclase"/>
</dbReference>
<gene>
    <name evidence="3" type="ORF">E4656_01300</name>
</gene>
<dbReference type="InterPro" id="IPR007890">
    <property type="entry name" value="CHASE2"/>
</dbReference>
<dbReference type="Pfam" id="PF05226">
    <property type="entry name" value="CHASE2"/>
    <property type="match status" value="1"/>
</dbReference>
<dbReference type="InterPro" id="IPR050697">
    <property type="entry name" value="Adenylyl/Guanylyl_Cyclase_3/4"/>
</dbReference>
<dbReference type="PROSITE" id="PS50125">
    <property type="entry name" value="GUANYLATE_CYCLASE_2"/>
    <property type="match status" value="1"/>
</dbReference>
<dbReference type="OrthoDB" id="9806735at2"/>
<feature type="transmembrane region" description="Helical" evidence="1">
    <location>
        <begin position="393"/>
        <end position="410"/>
    </location>
</feature>
<accession>A0A4Z0WIW9</accession>
<keyword evidence="1" id="KW-1133">Transmembrane helix</keyword>
<dbReference type="EMBL" id="SRMF01000001">
    <property type="protein sequence ID" value="TGG95095.1"/>
    <property type="molecule type" value="Genomic_DNA"/>
</dbReference>
<proteinExistence type="predicted"/>
<dbReference type="GO" id="GO:0004016">
    <property type="term" value="F:adenylate cyclase activity"/>
    <property type="evidence" value="ECO:0007669"/>
    <property type="project" value="UniProtKB-ARBA"/>
</dbReference>
<dbReference type="CDD" id="cd07302">
    <property type="entry name" value="CHD"/>
    <property type="match status" value="1"/>
</dbReference>
<dbReference type="GO" id="GO:0006171">
    <property type="term" value="P:cAMP biosynthetic process"/>
    <property type="evidence" value="ECO:0007669"/>
    <property type="project" value="TreeGrafter"/>
</dbReference>
<evidence type="ECO:0000259" key="2">
    <source>
        <dbReference type="PROSITE" id="PS50125"/>
    </source>
</evidence>
<dbReference type="AlphaFoldDB" id="A0A4Z0WIW9"/>
<dbReference type="GO" id="GO:0035556">
    <property type="term" value="P:intracellular signal transduction"/>
    <property type="evidence" value="ECO:0007669"/>
    <property type="project" value="InterPro"/>
</dbReference>